<dbReference type="Proteomes" id="UP000239550">
    <property type="component" value="Unassembled WGS sequence"/>
</dbReference>
<dbReference type="RefSeq" id="WP_105396742.1">
    <property type="nucleotide sequence ID" value="NZ_CAWNTA010000145.1"/>
</dbReference>
<protein>
    <submittedName>
        <fullName evidence="1">Uncharacterized protein</fullName>
    </submittedName>
</protein>
<dbReference type="AlphaFoldDB" id="A0A2S8PV74"/>
<accession>A0A2S8PV74</accession>
<keyword evidence="2" id="KW-1185">Reference proteome</keyword>
<name>A0A2S8PV74_9GAMM</name>
<evidence type="ECO:0000313" key="2">
    <source>
        <dbReference type="Proteomes" id="UP000239550"/>
    </source>
</evidence>
<evidence type="ECO:0000313" key="1">
    <source>
        <dbReference type="EMBL" id="PQQ22787.1"/>
    </source>
</evidence>
<reference evidence="1 2" key="1">
    <citation type="submission" date="2018-02" db="EMBL/GenBank/DDBJ databases">
        <title>Five New Genomes of Indian Photorhabdus Isolates TSA.</title>
        <authorList>
            <person name="Dubay B."/>
            <person name="Somvanshi V.S."/>
        </authorList>
    </citation>
    <scope>NUCLEOTIDE SEQUENCE [LARGE SCALE GENOMIC DNA]</scope>
    <source>
        <strain evidence="1 2">H1</strain>
    </source>
</reference>
<proteinExistence type="predicted"/>
<comment type="caution">
    <text evidence="1">The sequence shown here is derived from an EMBL/GenBank/DDBJ whole genome shotgun (WGS) entry which is preliminary data.</text>
</comment>
<gene>
    <name evidence="1" type="ORF">C6H66_22130</name>
</gene>
<organism evidence="1 2">
    <name type="scientific">Photorhabdus hindustanensis</name>
    <dbReference type="NCBI Taxonomy" id="2918802"/>
    <lineage>
        <taxon>Bacteria</taxon>
        <taxon>Pseudomonadati</taxon>
        <taxon>Pseudomonadota</taxon>
        <taxon>Gammaproteobacteria</taxon>
        <taxon>Enterobacterales</taxon>
        <taxon>Morganellaceae</taxon>
        <taxon>Photorhabdus</taxon>
    </lineage>
</organism>
<dbReference type="EMBL" id="PUWT01000076">
    <property type="protein sequence ID" value="PQQ22787.1"/>
    <property type="molecule type" value="Genomic_DNA"/>
</dbReference>
<sequence>MSAHVHAELMMQYAKDALKTDEPWKLWQVCFNGKWVSFTTSNPTWLIDLEYRRKPEIITVGKVRFPKPIDYELENGDKYYIVFNPYMMKWCNRDEDYLRLKEGRIHLTLEAAKQHAGALAKISRGEF</sequence>